<dbReference type="RefSeq" id="WP_110434431.1">
    <property type="nucleotide sequence ID" value="NZ_QGLR01000014.1"/>
</dbReference>
<evidence type="ECO:0000313" key="3">
    <source>
        <dbReference type="Proteomes" id="UP000247932"/>
    </source>
</evidence>
<feature type="chain" id="PRO_5016031045" description="Secreted protein" evidence="1">
    <location>
        <begin position="23"/>
        <end position="195"/>
    </location>
</feature>
<organism evidence="2 3">
    <name type="scientific">Gilliamella apicola</name>
    <dbReference type="NCBI Taxonomy" id="1196095"/>
    <lineage>
        <taxon>Bacteria</taxon>
        <taxon>Pseudomonadati</taxon>
        <taxon>Pseudomonadota</taxon>
        <taxon>Gammaproteobacteria</taxon>
        <taxon>Orbales</taxon>
        <taxon>Orbaceae</taxon>
        <taxon>Gilliamella</taxon>
    </lineage>
</organism>
<gene>
    <name evidence="2" type="ORF">DKK70_13215</name>
</gene>
<accession>A0A2V4E1L5</accession>
<keyword evidence="3" id="KW-1185">Reference proteome</keyword>
<keyword evidence="1" id="KW-0732">Signal</keyword>
<dbReference type="EMBL" id="QGLR01000014">
    <property type="protein sequence ID" value="PXZ05081.1"/>
    <property type="molecule type" value="Genomic_DNA"/>
</dbReference>
<reference evidence="2 3" key="1">
    <citation type="submission" date="2018-05" db="EMBL/GenBank/DDBJ databases">
        <title>Reference genomes for bee gut microbiota database.</title>
        <authorList>
            <person name="Ellegaard K.M."/>
        </authorList>
    </citation>
    <scope>NUCLEOTIDE SEQUENCE [LARGE SCALE GENOMIC DNA]</scope>
    <source>
        <strain evidence="2 3">ESL0182</strain>
    </source>
</reference>
<proteinExistence type="predicted"/>
<dbReference type="Proteomes" id="UP000247932">
    <property type="component" value="Unassembled WGS sequence"/>
</dbReference>
<evidence type="ECO:0000256" key="1">
    <source>
        <dbReference type="SAM" id="SignalP"/>
    </source>
</evidence>
<dbReference type="AlphaFoldDB" id="A0A2V4E1L5"/>
<protein>
    <recommendedName>
        <fullName evidence="4">Secreted protein</fullName>
    </recommendedName>
</protein>
<feature type="signal peptide" evidence="1">
    <location>
        <begin position="1"/>
        <end position="22"/>
    </location>
</feature>
<evidence type="ECO:0000313" key="2">
    <source>
        <dbReference type="EMBL" id="PXZ05081.1"/>
    </source>
</evidence>
<sequence>MKYKIVLFMLLSLIFTIPNAYSDEDSDEDLDSIPEEYQFPKYNNIAHPPINVEYKGHKGTAMFLSNTFEDGRRNLEVYFLTNNNKELNKAYELYTYQYGGDELVSAFEYADKKTGDKYIYILLKHTLEPNVSYSYRFTELPLFIEDDGILRALFFIGDDNGFSKFTCIDDFETDRRCEYSTKEGLIKYLDREKKW</sequence>
<comment type="caution">
    <text evidence="2">The sequence shown here is derived from an EMBL/GenBank/DDBJ whole genome shotgun (WGS) entry which is preliminary data.</text>
</comment>
<name>A0A2V4E1L5_9GAMM</name>
<dbReference type="OrthoDB" id="7065302at2"/>
<evidence type="ECO:0008006" key="4">
    <source>
        <dbReference type="Google" id="ProtNLM"/>
    </source>
</evidence>